<feature type="transmembrane region" description="Helical" evidence="1">
    <location>
        <begin position="54"/>
        <end position="72"/>
    </location>
</feature>
<organism evidence="2 3">
    <name type="scientific">Klebsiella pneumoniae</name>
    <dbReference type="NCBI Taxonomy" id="573"/>
    <lineage>
        <taxon>Bacteria</taxon>
        <taxon>Pseudomonadati</taxon>
        <taxon>Pseudomonadota</taxon>
        <taxon>Gammaproteobacteria</taxon>
        <taxon>Enterobacterales</taxon>
        <taxon>Enterobacteriaceae</taxon>
        <taxon>Klebsiella/Raoultella group</taxon>
        <taxon>Klebsiella</taxon>
        <taxon>Klebsiella pneumoniae complex</taxon>
    </lineage>
</organism>
<protein>
    <submittedName>
        <fullName evidence="2">Uncharacterized protein</fullName>
    </submittedName>
</protein>
<accession>A0A2X1QG86</accession>
<reference evidence="2 3" key="1">
    <citation type="submission" date="2018-06" db="EMBL/GenBank/DDBJ databases">
        <authorList>
            <consortium name="Pathogen Informatics"/>
            <person name="Doyle S."/>
        </authorList>
    </citation>
    <scope>NUCLEOTIDE SEQUENCE [LARGE SCALE GENOMIC DNA]</scope>
    <source>
        <strain evidence="2 3">NCTC9601</strain>
    </source>
</reference>
<sequence length="162" mass="18448">MAAEKKWTGKRISISNATVLEVTKGRSASDMMTGMPKSALTIICSLKPLIPATAAGWSGWITTLVLMIPFLLTRKPESQRHRNCKQFRSPWIRYRQQCRYASSSGCSEKRHYQSQKGIRTMRKFLAIAGLTVCYQAAVKKVILRKLSMRRFSHSKLCYSLQD</sequence>
<proteinExistence type="predicted"/>
<dbReference type="Proteomes" id="UP000251123">
    <property type="component" value="Unassembled WGS sequence"/>
</dbReference>
<evidence type="ECO:0000313" key="3">
    <source>
        <dbReference type="Proteomes" id="UP000251123"/>
    </source>
</evidence>
<keyword evidence="1" id="KW-0812">Transmembrane</keyword>
<dbReference type="EMBL" id="UASN01000016">
    <property type="protein sequence ID" value="SPX54494.1"/>
    <property type="molecule type" value="Genomic_DNA"/>
</dbReference>
<gene>
    <name evidence="2" type="ORF">NCTC9601_01633</name>
</gene>
<keyword evidence="1" id="KW-1133">Transmembrane helix</keyword>
<evidence type="ECO:0000256" key="1">
    <source>
        <dbReference type="SAM" id="Phobius"/>
    </source>
</evidence>
<keyword evidence="1" id="KW-0472">Membrane</keyword>
<name>A0A2X1QG86_KLEPN</name>
<evidence type="ECO:0000313" key="2">
    <source>
        <dbReference type="EMBL" id="SPX54494.1"/>
    </source>
</evidence>
<dbReference type="AlphaFoldDB" id="A0A2X1QG86"/>